<organism evidence="4 5">
    <name type="scientific">Amycolatopsis thailandensis</name>
    <dbReference type="NCBI Taxonomy" id="589330"/>
    <lineage>
        <taxon>Bacteria</taxon>
        <taxon>Bacillati</taxon>
        <taxon>Actinomycetota</taxon>
        <taxon>Actinomycetes</taxon>
        <taxon>Pseudonocardiales</taxon>
        <taxon>Pseudonocardiaceae</taxon>
        <taxon>Amycolatopsis</taxon>
    </lineage>
</organism>
<sequence>MTSSDATVRQDTQVSEFSMAEDLHGLAEVRAWTRTTLDGLPADTIADVVMVVDELSSNALRHGQAPYLVRLRRTGDNLRVEVEDGASGTPARPGPPTGTGGHGLMLVALATTAWGQTARPDGKTVWAEFEVADADG</sequence>
<evidence type="ECO:0000256" key="2">
    <source>
        <dbReference type="SAM" id="MobiDB-lite"/>
    </source>
</evidence>
<dbReference type="Pfam" id="PF13581">
    <property type="entry name" value="HATPase_c_2"/>
    <property type="match status" value="1"/>
</dbReference>
<dbReference type="GO" id="GO:0004674">
    <property type="term" value="F:protein serine/threonine kinase activity"/>
    <property type="evidence" value="ECO:0007669"/>
    <property type="project" value="UniProtKB-KW"/>
</dbReference>
<protein>
    <submittedName>
        <fullName evidence="4">ATP-binding protein</fullName>
    </submittedName>
</protein>
<dbReference type="EMBL" id="NMQT01000140">
    <property type="protein sequence ID" value="OXM47272.1"/>
    <property type="molecule type" value="Genomic_DNA"/>
</dbReference>
<keyword evidence="1" id="KW-0418">Kinase</keyword>
<dbReference type="OrthoDB" id="3478628at2"/>
<dbReference type="InterPro" id="IPR003594">
    <property type="entry name" value="HATPase_dom"/>
</dbReference>
<evidence type="ECO:0000259" key="3">
    <source>
        <dbReference type="Pfam" id="PF13581"/>
    </source>
</evidence>
<evidence type="ECO:0000313" key="4">
    <source>
        <dbReference type="EMBL" id="OXM47272.1"/>
    </source>
</evidence>
<accession>A0A229RKU0</accession>
<dbReference type="Proteomes" id="UP000215223">
    <property type="component" value="Unassembled WGS sequence"/>
</dbReference>
<dbReference type="PANTHER" id="PTHR35526">
    <property type="entry name" value="ANTI-SIGMA-F FACTOR RSBW-RELATED"/>
    <property type="match status" value="1"/>
</dbReference>
<dbReference type="CDD" id="cd16936">
    <property type="entry name" value="HATPase_RsbW-like"/>
    <property type="match status" value="1"/>
</dbReference>
<keyword evidence="1" id="KW-0808">Transferase</keyword>
<evidence type="ECO:0000313" key="5">
    <source>
        <dbReference type="Proteomes" id="UP000215223"/>
    </source>
</evidence>
<name>A0A229RKU0_9PSEU</name>
<dbReference type="AlphaFoldDB" id="A0A229RKU0"/>
<keyword evidence="5" id="KW-1185">Reference proteome</keyword>
<dbReference type="Gene3D" id="3.30.565.10">
    <property type="entry name" value="Histidine kinase-like ATPase, C-terminal domain"/>
    <property type="match status" value="1"/>
</dbReference>
<dbReference type="InterPro" id="IPR036890">
    <property type="entry name" value="HATPase_C_sf"/>
</dbReference>
<feature type="domain" description="Histidine kinase/HSP90-like ATPase" evidence="3">
    <location>
        <begin position="23"/>
        <end position="127"/>
    </location>
</feature>
<dbReference type="RefSeq" id="WP_093938344.1">
    <property type="nucleotide sequence ID" value="NZ_NMQT01000140.1"/>
</dbReference>
<proteinExistence type="predicted"/>
<comment type="caution">
    <text evidence="4">The sequence shown here is derived from an EMBL/GenBank/DDBJ whole genome shotgun (WGS) entry which is preliminary data.</text>
</comment>
<dbReference type="PANTHER" id="PTHR35526:SF3">
    <property type="entry name" value="ANTI-SIGMA-F FACTOR RSBW"/>
    <property type="match status" value="1"/>
</dbReference>
<dbReference type="SUPFAM" id="SSF55874">
    <property type="entry name" value="ATPase domain of HSP90 chaperone/DNA topoisomerase II/histidine kinase"/>
    <property type="match status" value="1"/>
</dbReference>
<keyword evidence="1" id="KW-0723">Serine/threonine-protein kinase</keyword>
<keyword evidence="4" id="KW-0547">Nucleotide-binding</keyword>
<feature type="region of interest" description="Disordered" evidence="2">
    <location>
        <begin position="81"/>
        <end position="102"/>
    </location>
</feature>
<evidence type="ECO:0000256" key="1">
    <source>
        <dbReference type="ARBA" id="ARBA00022527"/>
    </source>
</evidence>
<gene>
    <name evidence="4" type="ORF">CFP71_35640</name>
</gene>
<reference evidence="4 5" key="1">
    <citation type="submission" date="2017-07" db="EMBL/GenBank/DDBJ databases">
        <title>Amycolatopsis thailandensis Genome sequencing and assembly.</title>
        <authorList>
            <person name="Kaur N."/>
            <person name="Mayilraj S."/>
        </authorList>
    </citation>
    <scope>NUCLEOTIDE SEQUENCE [LARGE SCALE GENOMIC DNA]</scope>
    <source>
        <strain evidence="4 5">JCM 16380</strain>
    </source>
</reference>
<dbReference type="GO" id="GO:0005524">
    <property type="term" value="F:ATP binding"/>
    <property type="evidence" value="ECO:0007669"/>
    <property type="project" value="UniProtKB-KW"/>
</dbReference>
<keyword evidence="4" id="KW-0067">ATP-binding</keyword>
<dbReference type="InterPro" id="IPR050267">
    <property type="entry name" value="Anti-sigma-factor_SerPK"/>
</dbReference>